<dbReference type="Gene3D" id="3.20.20.370">
    <property type="entry name" value="Glycoside hydrolase/deacetylase"/>
    <property type="match status" value="1"/>
</dbReference>
<dbReference type="GO" id="GO:0005975">
    <property type="term" value="P:carbohydrate metabolic process"/>
    <property type="evidence" value="ECO:0007669"/>
    <property type="project" value="InterPro"/>
</dbReference>
<gene>
    <name evidence="1" type="ORF">SAMN05444281_1892</name>
</gene>
<sequence length="246" mass="27706">MKIDINADLGEGFLFDEEIMQNISSCNIACGGHTGSDNSMRATIRLAVKYGVTIGAHPSYPNPEFFGREVMDISDEMLKKVIRDQILTLIRIAREEGAYVRYVKPHGALYNKASVDREMALLLVNIIQQIEPSVALMGLAGSVLEEEAKKGHLIFLREGFADRRYHDDGTLVSRKNPLGVIRSKEQVWEQVESMILNKKIISLEENEISLNIHSLCFHGDTPEAVELLSYVNQQLEKHKIEVKNVI</sequence>
<dbReference type="InterPro" id="IPR005501">
    <property type="entry name" value="LamB/YcsF/PxpA-like"/>
</dbReference>
<dbReference type="PANTHER" id="PTHR30292:SF0">
    <property type="entry name" value="5-OXOPROLINASE SUBUNIT A"/>
    <property type="match status" value="1"/>
</dbReference>
<dbReference type="SUPFAM" id="SSF88713">
    <property type="entry name" value="Glycoside hydrolase/deacetylase"/>
    <property type="match status" value="1"/>
</dbReference>
<dbReference type="RefSeq" id="WP_073120824.1">
    <property type="nucleotide sequence ID" value="NZ_BMEN01000003.1"/>
</dbReference>
<dbReference type="STRING" id="1195760.SAMN05444281_1892"/>
<dbReference type="AlphaFoldDB" id="A0A1M5VLC6"/>
<dbReference type="NCBIfam" id="NF003814">
    <property type="entry name" value="PRK05406.1-3"/>
    <property type="match status" value="1"/>
</dbReference>
<name>A0A1M5VLC6_9FLAO</name>
<keyword evidence="2" id="KW-1185">Reference proteome</keyword>
<evidence type="ECO:0000313" key="1">
    <source>
        <dbReference type="EMBL" id="SHH76010.1"/>
    </source>
</evidence>
<dbReference type="PANTHER" id="PTHR30292">
    <property type="entry name" value="UNCHARACTERIZED PROTEIN YBGL-RELATED"/>
    <property type="match status" value="1"/>
</dbReference>
<organism evidence="1 2">
    <name type="scientific">Wenyingzhuangia marina</name>
    <dbReference type="NCBI Taxonomy" id="1195760"/>
    <lineage>
        <taxon>Bacteria</taxon>
        <taxon>Pseudomonadati</taxon>
        <taxon>Bacteroidota</taxon>
        <taxon>Flavobacteriia</taxon>
        <taxon>Flavobacteriales</taxon>
        <taxon>Flavobacteriaceae</taxon>
        <taxon>Wenyingzhuangia</taxon>
    </lineage>
</organism>
<dbReference type="CDD" id="cd10801">
    <property type="entry name" value="LamB_YcsF_like_1"/>
    <property type="match status" value="1"/>
</dbReference>
<dbReference type="InterPro" id="IPR011330">
    <property type="entry name" value="Glyco_hydro/deAcase_b/a-brl"/>
</dbReference>
<dbReference type="OrthoDB" id="9773478at2"/>
<proteinExistence type="predicted"/>
<dbReference type="Pfam" id="PF03746">
    <property type="entry name" value="LamB_YcsF"/>
    <property type="match status" value="1"/>
</dbReference>
<protein>
    <submittedName>
        <fullName evidence="1">UPF0271 protein</fullName>
    </submittedName>
</protein>
<dbReference type="EMBL" id="FQXQ01000003">
    <property type="protein sequence ID" value="SHH76010.1"/>
    <property type="molecule type" value="Genomic_DNA"/>
</dbReference>
<evidence type="ECO:0000313" key="2">
    <source>
        <dbReference type="Proteomes" id="UP000184109"/>
    </source>
</evidence>
<accession>A0A1M5VLC6</accession>
<dbReference type="Proteomes" id="UP000184109">
    <property type="component" value="Unassembled WGS sequence"/>
</dbReference>
<dbReference type="NCBIfam" id="NF003816">
    <property type="entry name" value="PRK05406.1-5"/>
    <property type="match status" value="1"/>
</dbReference>
<reference evidence="2" key="1">
    <citation type="submission" date="2016-11" db="EMBL/GenBank/DDBJ databases">
        <authorList>
            <person name="Varghese N."/>
            <person name="Submissions S."/>
        </authorList>
    </citation>
    <scope>NUCLEOTIDE SEQUENCE [LARGE SCALE GENOMIC DNA]</scope>
    <source>
        <strain evidence="2">DSM 100572</strain>
    </source>
</reference>